<dbReference type="OrthoDB" id="8690069at2"/>
<dbReference type="PIRSF" id="PIRSF006470">
    <property type="entry name" value="DctB"/>
    <property type="match status" value="1"/>
</dbReference>
<dbReference type="EMBL" id="RXZH01000001">
    <property type="protein sequence ID" value="RTZ18027.1"/>
    <property type="molecule type" value="Genomic_DNA"/>
</dbReference>
<name>A0A3S0PR31_9VIBR</name>
<dbReference type="PANTHER" id="PTHR33376:SF4">
    <property type="entry name" value="SIALIC ACID-BINDING PERIPLASMIC PROTEIN SIAP"/>
    <property type="match status" value="1"/>
</dbReference>
<keyword evidence="4 5" id="KW-0732">Signal</keyword>
<protein>
    <submittedName>
        <fullName evidence="6">DctP family TRAP transporter solute-binding subunit</fullName>
    </submittedName>
</protein>
<keyword evidence="3" id="KW-0813">Transport</keyword>
<evidence type="ECO:0000313" key="7">
    <source>
        <dbReference type="Proteomes" id="UP000268973"/>
    </source>
</evidence>
<feature type="signal peptide" evidence="5">
    <location>
        <begin position="1"/>
        <end position="22"/>
    </location>
</feature>
<comment type="similarity">
    <text evidence="2">Belongs to the bacterial solute-binding protein 7 family.</text>
</comment>
<dbReference type="NCBIfam" id="TIGR00787">
    <property type="entry name" value="dctP"/>
    <property type="match status" value="1"/>
</dbReference>
<evidence type="ECO:0000256" key="1">
    <source>
        <dbReference type="ARBA" id="ARBA00004196"/>
    </source>
</evidence>
<keyword evidence="7" id="KW-1185">Reference proteome</keyword>
<comment type="caution">
    <text evidence="6">The sequence shown here is derived from an EMBL/GenBank/DDBJ whole genome shotgun (WGS) entry which is preliminary data.</text>
</comment>
<dbReference type="PANTHER" id="PTHR33376">
    <property type="match status" value="1"/>
</dbReference>
<dbReference type="InterPro" id="IPR004682">
    <property type="entry name" value="TRAP_DctP"/>
</dbReference>
<evidence type="ECO:0000256" key="3">
    <source>
        <dbReference type="ARBA" id="ARBA00022448"/>
    </source>
</evidence>
<dbReference type="InterPro" id="IPR018389">
    <property type="entry name" value="DctP_fam"/>
</dbReference>
<evidence type="ECO:0000313" key="6">
    <source>
        <dbReference type="EMBL" id="RTZ18027.1"/>
    </source>
</evidence>
<dbReference type="NCBIfam" id="NF037995">
    <property type="entry name" value="TRAP_S1"/>
    <property type="match status" value="1"/>
</dbReference>
<dbReference type="AlphaFoldDB" id="A0A3S0PR31"/>
<comment type="subcellular location">
    <subcellularLocation>
        <location evidence="1">Cell envelope</location>
    </subcellularLocation>
</comment>
<evidence type="ECO:0000256" key="2">
    <source>
        <dbReference type="ARBA" id="ARBA00009023"/>
    </source>
</evidence>
<gene>
    <name evidence="6" type="ORF">EJ063_04350</name>
</gene>
<dbReference type="GO" id="GO:0030288">
    <property type="term" value="C:outer membrane-bounded periplasmic space"/>
    <property type="evidence" value="ECO:0007669"/>
    <property type="project" value="InterPro"/>
</dbReference>
<evidence type="ECO:0000256" key="5">
    <source>
        <dbReference type="SAM" id="SignalP"/>
    </source>
</evidence>
<accession>A0A3S0PR31</accession>
<organism evidence="6 7">
    <name type="scientific">Vibrio aquaticus</name>
    <dbReference type="NCBI Taxonomy" id="2496559"/>
    <lineage>
        <taxon>Bacteria</taxon>
        <taxon>Pseudomonadati</taxon>
        <taxon>Pseudomonadota</taxon>
        <taxon>Gammaproteobacteria</taxon>
        <taxon>Vibrionales</taxon>
        <taxon>Vibrionaceae</taxon>
        <taxon>Vibrio</taxon>
    </lineage>
</organism>
<proteinExistence type="inferred from homology"/>
<sequence>MKKVKIAISLIMSSLMSLPTYAFWGSSNSDLEELKFSMVQGIQSNEYKAAKIMSDYVNDNTDGKLTIRLYSDAQLGDDLETMEQMTAGALDLGYVNYGRYNVFMPELTLLQYPYVFKDFAHIQRFSETAYFQEKKQEILNKYKWRQLSLAYGGARNTTTTVKEINSVEDFKSLKIRTPKAKGNMAYVSELGASPTPMAFSEVYLALKTNAVDGQENPLSIIDSAKFYEVQKNLTLTKHITIGMNIVVSDISWNRIPEDYRDIVKKGAELAAQYVTDAYIRDEKNLITKFENAGMKVSKPDLSEFAEAFVPLKTSYKDKGEEYQKVVDAVNESS</sequence>
<dbReference type="Proteomes" id="UP000268973">
    <property type="component" value="Unassembled WGS sequence"/>
</dbReference>
<feature type="chain" id="PRO_5018575965" evidence="5">
    <location>
        <begin position="23"/>
        <end position="333"/>
    </location>
</feature>
<dbReference type="InterPro" id="IPR038404">
    <property type="entry name" value="TRAP_DctP_sf"/>
</dbReference>
<reference evidence="6 7" key="1">
    <citation type="submission" date="2018-12" db="EMBL/GenBank/DDBJ databases">
        <title>Vibrio sp. isolated from China Sea.</title>
        <authorList>
            <person name="Li Y."/>
        </authorList>
    </citation>
    <scope>NUCLEOTIDE SEQUENCE [LARGE SCALE GENOMIC DNA]</scope>
    <source>
        <strain evidence="6 7">BEI207</strain>
    </source>
</reference>
<dbReference type="Pfam" id="PF03480">
    <property type="entry name" value="DctP"/>
    <property type="match status" value="1"/>
</dbReference>
<dbReference type="GO" id="GO:0055085">
    <property type="term" value="P:transmembrane transport"/>
    <property type="evidence" value="ECO:0007669"/>
    <property type="project" value="InterPro"/>
</dbReference>
<evidence type="ECO:0000256" key="4">
    <source>
        <dbReference type="ARBA" id="ARBA00022729"/>
    </source>
</evidence>
<dbReference type="Gene3D" id="3.40.190.170">
    <property type="entry name" value="Bacterial extracellular solute-binding protein, family 7"/>
    <property type="match status" value="1"/>
</dbReference>
<dbReference type="RefSeq" id="WP_126572774.1">
    <property type="nucleotide sequence ID" value="NZ_RXZH01000001.1"/>
</dbReference>